<reference evidence="3" key="2">
    <citation type="submission" date="2021-04" db="EMBL/GenBank/DDBJ databases">
        <title>Genomic analysis of electroactive and textile dye degrading Bacillus circulans strain: DC10 isolated from constructed wetland-microbial fuel cells treating textile dye wastewaters.</title>
        <authorList>
            <person name="Patel D.U."/>
            <person name="Desai C.R."/>
        </authorList>
    </citation>
    <scope>NUCLEOTIDE SEQUENCE</scope>
    <source>
        <strain evidence="3">DC10</strain>
    </source>
</reference>
<dbReference type="RefSeq" id="WP_047943197.1">
    <property type="nucleotide sequence ID" value="NZ_JAGTPX020000007.1"/>
</dbReference>
<accession>A0A0J1IHV2</accession>
<comment type="caution">
    <text evidence="2">The sequence shown here is derived from an EMBL/GenBank/DDBJ whole genome shotgun (WGS) entry which is preliminary data.</text>
</comment>
<evidence type="ECO:0000313" key="4">
    <source>
        <dbReference type="Proteomes" id="UP000036045"/>
    </source>
</evidence>
<keyword evidence="1" id="KW-0732">Signal</keyword>
<evidence type="ECO:0000313" key="3">
    <source>
        <dbReference type="EMBL" id="MBR8669587.1"/>
    </source>
</evidence>
<protein>
    <submittedName>
        <fullName evidence="2">Uncharacterized protein</fullName>
    </submittedName>
</protein>
<organism evidence="2 4">
    <name type="scientific">Niallia circulans</name>
    <name type="common">Bacillus circulans</name>
    <dbReference type="NCBI Taxonomy" id="1397"/>
    <lineage>
        <taxon>Bacteria</taxon>
        <taxon>Bacillati</taxon>
        <taxon>Bacillota</taxon>
        <taxon>Bacilli</taxon>
        <taxon>Bacillales</taxon>
        <taxon>Bacillaceae</taxon>
        <taxon>Niallia</taxon>
    </lineage>
</organism>
<dbReference type="EMBL" id="LDPH01000015">
    <property type="protein sequence ID" value="KLV25563.1"/>
    <property type="molecule type" value="Genomic_DNA"/>
</dbReference>
<gene>
    <name evidence="2" type="ORF">ABW02_15475</name>
    <name evidence="3" type="ORF">KD144_08535</name>
</gene>
<sequence>MKIKKLVLSATVAIAIVGGSAIPTFAASGNTESQLTSASNELSTPYVNLTAYAADSSSVTISPPEWKAVSGSVVGKGQYGKIKLYSTGVAGLWVQEKIGNNWVTMGGSAGLQLFEEGGEATQDYWMEKGKEYRIEIISGTASKTTGTIRNSL</sequence>
<dbReference type="OrthoDB" id="9783599at2"/>
<dbReference type="PATRIC" id="fig|1397.4.peg.1282"/>
<dbReference type="EMBL" id="JAGTPX010000006">
    <property type="protein sequence ID" value="MBR8669587.1"/>
    <property type="molecule type" value="Genomic_DNA"/>
</dbReference>
<evidence type="ECO:0000256" key="1">
    <source>
        <dbReference type="SAM" id="SignalP"/>
    </source>
</evidence>
<feature type="chain" id="PRO_5005253227" evidence="1">
    <location>
        <begin position="27"/>
        <end position="152"/>
    </location>
</feature>
<dbReference type="Proteomes" id="UP000036045">
    <property type="component" value="Unassembled WGS sequence"/>
</dbReference>
<keyword evidence="4" id="KW-1185">Reference proteome</keyword>
<reference evidence="2 4" key="1">
    <citation type="submission" date="2015-05" db="EMBL/GenBank/DDBJ databases">
        <title>Whole genome sequence and identification of bacterial endophytes from Costus igneus.</title>
        <authorList>
            <person name="Lee Y.P."/>
            <person name="Gan H.M."/>
            <person name="Eng W."/>
            <person name="Wheatley M.S."/>
            <person name="Caraballo A."/>
            <person name="Polter S."/>
            <person name="Savka M.A."/>
            <person name="Hudson A.O."/>
        </authorList>
    </citation>
    <scope>NUCLEOTIDE SEQUENCE [LARGE SCALE GENOMIC DNA]</scope>
    <source>
        <strain evidence="2 4">RIT379</strain>
    </source>
</reference>
<name>A0A0J1IHV2_NIACI</name>
<dbReference type="AlphaFoldDB" id="A0A0J1IHV2"/>
<feature type="signal peptide" evidence="1">
    <location>
        <begin position="1"/>
        <end position="26"/>
    </location>
</feature>
<proteinExistence type="predicted"/>
<evidence type="ECO:0000313" key="2">
    <source>
        <dbReference type="EMBL" id="KLV25563.1"/>
    </source>
</evidence>